<name>A0A7Y9GEJ1_9ACTN</name>
<accession>A0A7Y9GEJ1</accession>
<sequence>MKKARPPSSVIFSFSAGRPMKVTQTYKSRPNVVTAFIIATDDHPRYACLGGVDSFGRVRDGRFAEASGSGLGCSVAYAY</sequence>
<dbReference type="AlphaFoldDB" id="A0A7Y9GEJ1"/>
<keyword evidence="2" id="KW-1185">Reference proteome</keyword>
<comment type="caution">
    <text evidence="1">The sequence shown here is derived from an EMBL/GenBank/DDBJ whole genome shotgun (WGS) entry which is preliminary data.</text>
</comment>
<organism evidence="1 2">
    <name type="scientific">Actinomadura citrea</name>
    <dbReference type="NCBI Taxonomy" id="46158"/>
    <lineage>
        <taxon>Bacteria</taxon>
        <taxon>Bacillati</taxon>
        <taxon>Actinomycetota</taxon>
        <taxon>Actinomycetes</taxon>
        <taxon>Streptosporangiales</taxon>
        <taxon>Thermomonosporaceae</taxon>
        <taxon>Actinomadura</taxon>
    </lineage>
</organism>
<gene>
    <name evidence="1" type="ORF">BJ999_005345</name>
</gene>
<dbReference type="RefSeq" id="WP_179835810.1">
    <property type="nucleotide sequence ID" value="NZ_BMRD01000011.1"/>
</dbReference>
<reference evidence="1 2" key="1">
    <citation type="submission" date="2020-07" db="EMBL/GenBank/DDBJ databases">
        <title>Sequencing the genomes of 1000 actinobacteria strains.</title>
        <authorList>
            <person name="Klenk H.-P."/>
        </authorList>
    </citation>
    <scope>NUCLEOTIDE SEQUENCE [LARGE SCALE GENOMIC DNA]</scope>
    <source>
        <strain evidence="1 2">DSM 43461</strain>
    </source>
</reference>
<dbReference type="Proteomes" id="UP000591272">
    <property type="component" value="Unassembled WGS sequence"/>
</dbReference>
<protein>
    <submittedName>
        <fullName evidence="1">Uncharacterized protein</fullName>
    </submittedName>
</protein>
<proteinExistence type="predicted"/>
<dbReference type="EMBL" id="JACCBT010000001">
    <property type="protein sequence ID" value="NYE15049.1"/>
    <property type="molecule type" value="Genomic_DNA"/>
</dbReference>
<evidence type="ECO:0000313" key="2">
    <source>
        <dbReference type="Proteomes" id="UP000591272"/>
    </source>
</evidence>
<evidence type="ECO:0000313" key="1">
    <source>
        <dbReference type="EMBL" id="NYE15049.1"/>
    </source>
</evidence>